<reference evidence="1" key="1">
    <citation type="journal article" date="2020" name="mSystems">
        <title>Genome- and Community-Level Interaction Insights into Carbon Utilization and Element Cycling Functions of Hydrothermarchaeota in Hydrothermal Sediment.</title>
        <authorList>
            <person name="Zhou Z."/>
            <person name="Liu Y."/>
            <person name="Xu W."/>
            <person name="Pan J."/>
            <person name="Luo Z.H."/>
            <person name="Li M."/>
        </authorList>
    </citation>
    <scope>NUCLEOTIDE SEQUENCE [LARGE SCALE GENOMIC DNA]</scope>
    <source>
        <strain evidence="1">SpSt-1217</strain>
    </source>
</reference>
<sequence length="83" mass="9830">MERIGKLYKEAEHWREIQRDLPPLIKLSNLPVNELCRRAGISSSHYQHILKHPERMKPKHFVAIFRSIVEAQNFENVKNKNNG</sequence>
<evidence type="ECO:0008006" key="2">
    <source>
        <dbReference type="Google" id="ProtNLM"/>
    </source>
</evidence>
<organism evidence="1">
    <name type="scientific">Mariniphaga anaerophila</name>
    <dbReference type="NCBI Taxonomy" id="1484053"/>
    <lineage>
        <taxon>Bacteria</taxon>
        <taxon>Pseudomonadati</taxon>
        <taxon>Bacteroidota</taxon>
        <taxon>Bacteroidia</taxon>
        <taxon>Marinilabiliales</taxon>
        <taxon>Prolixibacteraceae</taxon>
        <taxon>Mariniphaga</taxon>
    </lineage>
</organism>
<accession>A0A831PLU6</accession>
<comment type="caution">
    <text evidence="1">The sequence shown here is derived from an EMBL/GenBank/DDBJ whole genome shotgun (WGS) entry which is preliminary data.</text>
</comment>
<gene>
    <name evidence="1" type="ORF">ENN90_15185</name>
</gene>
<name>A0A831PLU6_9BACT</name>
<dbReference type="EMBL" id="DSDK01000851">
    <property type="protein sequence ID" value="HDR52940.1"/>
    <property type="molecule type" value="Genomic_DNA"/>
</dbReference>
<dbReference type="AlphaFoldDB" id="A0A831PLU6"/>
<protein>
    <recommendedName>
        <fullName evidence="2">Cro/C1-type HTH DNA-binding domain-containing protein</fullName>
    </recommendedName>
</protein>
<dbReference type="Proteomes" id="UP000886047">
    <property type="component" value="Unassembled WGS sequence"/>
</dbReference>
<proteinExistence type="predicted"/>
<evidence type="ECO:0000313" key="1">
    <source>
        <dbReference type="EMBL" id="HDR52940.1"/>
    </source>
</evidence>